<dbReference type="SUPFAM" id="SSF55869">
    <property type="entry name" value="DNA topoisomerase I domain"/>
    <property type="match status" value="1"/>
</dbReference>
<dbReference type="InterPro" id="IPR013500">
    <property type="entry name" value="TopoI_cat_euk"/>
</dbReference>
<feature type="domain" description="DNA topoisomerase IB N-terminal" evidence="8">
    <location>
        <begin position="64"/>
        <end position="112"/>
    </location>
</feature>
<accession>A0ABT0YVE8</accession>
<name>A0ABT0YVE8_9BURK</name>
<keyword evidence="10" id="KW-1185">Reference proteome</keyword>
<dbReference type="InterPro" id="IPR014711">
    <property type="entry name" value="TopoI_cat_a-hlx-sub_euk"/>
</dbReference>
<dbReference type="RefSeq" id="WP_251781264.1">
    <property type="nucleotide sequence ID" value="NZ_JAMKFE010000022.1"/>
</dbReference>
<feature type="domain" description="DNA topoisomerase I catalytic core eukaryotic-type" evidence="7">
    <location>
        <begin position="125"/>
        <end position="336"/>
    </location>
</feature>
<evidence type="ECO:0000256" key="1">
    <source>
        <dbReference type="ARBA" id="ARBA00000213"/>
    </source>
</evidence>
<dbReference type="Gene3D" id="1.10.132.120">
    <property type="match status" value="1"/>
</dbReference>
<keyword evidence="6" id="KW-0413">Isomerase</keyword>
<dbReference type="Proteomes" id="UP001165541">
    <property type="component" value="Unassembled WGS sequence"/>
</dbReference>
<evidence type="ECO:0000256" key="2">
    <source>
        <dbReference type="ARBA" id="ARBA00006645"/>
    </source>
</evidence>
<keyword evidence="4" id="KW-0799">Topoisomerase</keyword>
<comment type="similarity">
    <text evidence="2">Belongs to the type IB topoisomerase family.</text>
</comment>
<protein>
    <recommendedName>
        <fullName evidence="3">DNA topoisomerase</fullName>
        <ecNumber evidence="3">5.6.2.1</ecNumber>
    </recommendedName>
</protein>
<dbReference type="InterPro" id="IPR049331">
    <property type="entry name" value="Top1B_N_bact"/>
</dbReference>
<proteinExistence type="inferred from homology"/>
<dbReference type="PRINTS" id="PR00416">
    <property type="entry name" value="EUTPISMRASEI"/>
</dbReference>
<comment type="catalytic activity">
    <reaction evidence="1">
        <text>ATP-independent breakage of single-stranded DNA, followed by passage and rejoining.</text>
        <dbReference type="EC" id="5.6.2.1"/>
    </reaction>
</comment>
<dbReference type="PROSITE" id="PS52038">
    <property type="entry name" value="TOPO_IB_2"/>
    <property type="match status" value="1"/>
</dbReference>
<comment type="caution">
    <text evidence="9">The sequence shown here is derived from an EMBL/GenBank/DDBJ whole genome shotgun (WGS) entry which is preliminary data.</text>
</comment>
<dbReference type="SUPFAM" id="SSF56349">
    <property type="entry name" value="DNA breaking-rejoining enzymes"/>
    <property type="match status" value="1"/>
</dbReference>
<keyword evidence="5" id="KW-0238">DNA-binding</keyword>
<organism evidence="9 10">
    <name type="scientific">Caldimonas mangrovi</name>
    <dbReference type="NCBI Taxonomy" id="2944811"/>
    <lineage>
        <taxon>Bacteria</taxon>
        <taxon>Pseudomonadati</taxon>
        <taxon>Pseudomonadota</taxon>
        <taxon>Betaproteobacteria</taxon>
        <taxon>Burkholderiales</taxon>
        <taxon>Sphaerotilaceae</taxon>
        <taxon>Caldimonas</taxon>
    </lineage>
</organism>
<dbReference type="CDD" id="cd00659">
    <property type="entry name" value="Topo_IB_C"/>
    <property type="match status" value="1"/>
</dbReference>
<dbReference type="Gene3D" id="3.30.66.10">
    <property type="entry name" value="DNA topoisomerase I domain"/>
    <property type="match status" value="1"/>
</dbReference>
<dbReference type="Pfam" id="PF01028">
    <property type="entry name" value="Topoisom_I"/>
    <property type="match status" value="1"/>
</dbReference>
<dbReference type="InterPro" id="IPR035447">
    <property type="entry name" value="DNA_topo_I_N_sf"/>
</dbReference>
<dbReference type="InterPro" id="IPR011010">
    <property type="entry name" value="DNA_brk_join_enz"/>
</dbReference>
<dbReference type="EC" id="5.6.2.1" evidence="3"/>
<evidence type="ECO:0000256" key="5">
    <source>
        <dbReference type="ARBA" id="ARBA00023125"/>
    </source>
</evidence>
<sequence>MGALIVAARPAAQPPRSAGAATLRVSVRRAGKALARALAPESPQPLVYVSDAMPGLTRVRRGKGHAYLDAEGRPVRDRRELQRIRRLAIPPAYTDVWICPLPNGHLQATGRDARGRKQYRYHPDWQAQRDADKFDRMLDFGRALPRIRARMRRDLDTPGLSREKVVAAVVYLLDTTFIRVGNDEYARTNGSYGLTTLRNRHAEIRGATLKLKFKGKSGVAHEVEVSDRRIAAVVRRCQDLPGQELFQYVGDDGEARCIGSADVNDYLRAAADADFTAKDFRTWHASVQALERLAALNAPTLGEARRLIKQALTEVSASLGNTVTVCRKSYVHPRVLSCFSDGTLAAALERESEPAGAKVPTGLRAAERRLMLFLQV</sequence>
<dbReference type="Gene3D" id="3.90.15.10">
    <property type="entry name" value="Topoisomerase I, Chain A, domain 3"/>
    <property type="match status" value="1"/>
</dbReference>
<dbReference type="EMBL" id="JAMKFE010000022">
    <property type="protein sequence ID" value="MCM5682720.1"/>
    <property type="molecule type" value="Genomic_DNA"/>
</dbReference>
<evidence type="ECO:0000256" key="6">
    <source>
        <dbReference type="ARBA" id="ARBA00023235"/>
    </source>
</evidence>
<gene>
    <name evidence="9" type="ORF">M8A51_24575</name>
</gene>
<evidence type="ECO:0000259" key="8">
    <source>
        <dbReference type="Pfam" id="PF21338"/>
    </source>
</evidence>
<dbReference type="Pfam" id="PF21338">
    <property type="entry name" value="Top1B_N_bact"/>
    <property type="match status" value="1"/>
</dbReference>
<dbReference type="InterPro" id="IPR001631">
    <property type="entry name" value="TopoI"/>
</dbReference>
<evidence type="ECO:0000313" key="10">
    <source>
        <dbReference type="Proteomes" id="UP001165541"/>
    </source>
</evidence>
<evidence type="ECO:0000313" key="9">
    <source>
        <dbReference type="EMBL" id="MCM5682720.1"/>
    </source>
</evidence>
<reference evidence="9" key="1">
    <citation type="submission" date="2022-05" db="EMBL/GenBank/DDBJ databases">
        <title>Schlegelella sp. nov., isolated from mangrove soil.</title>
        <authorList>
            <person name="Liu Y."/>
            <person name="Ge X."/>
            <person name="Liu W."/>
        </authorList>
    </citation>
    <scope>NUCLEOTIDE SEQUENCE</scope>
    <source>
        <strain evidence="9">S2-27</strain>
    </source>
</reference>
<evidence type="ECO:0000256" key="3">
    <source>
        <dbReference type="ARBA" id="ARBA00012891"/>
    </source>
</evidence>
<evidence type="ECO:0000256" key="4">
    <source>
        <dbReference type="ARBA" id="ARBA00023029"/>
    </source>
</evidence>
<evidence type="ECO:0000259" key="7">
    <source>
        <dbReference type="Pfam" id="PF01028"/>
    </source>
</evidence>